<evidence type="ECO:0000256" key="15">
    <source>
        <dbReference type="HAMAP-Rule" id="MF_00530"/>
    </source>
</evidence>
<evidence type="ECO:0000256" key="5">
    <source>
        <dbReference type="ARBA" id="ARBA00014480"/>
    </source>
</evidence>
<dbReference type="Proteomes" id="UP000288293">
    <property type="component" value="Unassembled WGS sequence"/>
</dbReference>
<comment type="subcellular location">
    <subcellularLocation>
        <location evidence="2 15">Cell membrane</location>
        <topology evidence="2 15">Peripheral membrane protein</topology>
    </subcellularLocation>
</comment>
<proteinExistence type="inferred from homology"/>
<dbReference type="GO" id="GO:0016787">
    <property type="term" value="F:hydrolase activity"/>
    <property type="evidence" value="ECO:0007669"/>
    <property type="project" value="UniProtKB-KW"/>
</dbReference>
<keyword evidence="19" id="KW-0378">Hydrolase</keyword>
<keyword evidence="6 15" id="KW-0813">Transport</keyword>
<dbReference type="SUPFAM" id="SSF51344">
    <property type="entry name" value="Epsilon subunit of F1F0-ATP synthase N-terminal domain"/>
    <property type="match status" value="1"/>
</dbReference>
<dbReference type="SUPFAM" id="SSF46604">
    <property type="entry name" value="Epsilon subunit of F1F0-ATP synthase C-terminal domain"/>
    <property type="match status" value="1"/>
</dbReference>
<evidence type="ECO:0000256" key="7">
    <source>
        <dbReference type="ARBA" id="ARBA00022475"/>
    </source>
</evidence>
<dbReference type="NCBIfam" id="NF001847">
    <property type="entry name" value="PRK00571.1-4"/>
    <property type="match status" value="1"/>
</dbReference>
<dbReference type="EMBL" id="PIPL01000001">
    <property type="protein sequence ID" value="RUO27009.1"/>
    <property type="molecule type" value="Genomic_DNA"/>
</dbReference>
<dbReference type="CDD" id="cd12152">
    <property type="entry name" value="F1-ATPase_delta"/>
    <property type="match status" value="1"/>
</dbReference>
<dbReference type="GO" id="GO:0046933">
    <property type="term" value="F:proton-transporting ATP synthase activity, rotational mechanism"/>
    <property type="evidence" value="ECO:0007669"/>
    <property type="project" value="UniProtKB-UniRule"/>
</dbReference>
<dbReference type="InterPro" id="IPR020547">
    <property type="entry name" value="ATP_synth_F1_esu_C"/>
</dbReference>
<dbReference type="RefSeq" id="WP_126803821.1">
    <property type="nucleotide sequence ID" value="NZ_PIPL01000001.1"/>
</dbReference>
<dbReference type="AlphaFoldDB" id="A0A432WA70"/>
<keyword evidence="12 15" id="KW-0066">ATP synthesis</keyword>
<protein>
    <recommendedName>
        <fullName evidence="5 15">ATP synthase epsilon chain</fullName>
    </recommendedName>
    <alternativeName>
        <fullName evidence="14 15">ATP synthase F1 sector epsilon subunit</fullName>
    </alternativeName>
    <alternativeName>
        <fullName evidence="13 15">F-ATPase epsilon subunit</fullName>
    </alternativeName>
</protein>
<feature type="domain" description="ATP synthase epsilon subunit C-terminal" evidence="17">
    <location>
        <begin position="90"/>
        <end position="134"/>
    </location>
</feature>
<accession>A0A432WA70</accession>
<evidence type="ECO:0000313" key="19">
    <source>
        <dbReference type="EMBL" id="RUO27009.1"/>
    </source>
</evidence>
<dbReference type="InterPro" id="IPR001469">
    <property type="entry name" value="ATP_synth_F1_dsu/esu"/>
</dbReference>
<evidence type="ECO:0000256" key="13">
    <source>
        <dbReference type="ARBA" id="ARBA00030215"/>
    </source>
</evidence>
<comment type="subunit">
    <text evidence="4 15 16">F-type ATPases have 2 components, CF(1) - the catalytic core - and CF(0) - the membrane proton channel. CF(1) has five subunits: alpha(3), beta(3), gamma(1), delta(1), epsilon(1). CF(0) has three main subunits: a, b and c.</text>
</comment>
<dbReference type="GO" id="GO:0005886">
    <property type="term" value="C:plasma membrane"/>
    <property type="evidence" value="ECO:0007669"/>
    <property type="project" value="UniProtKB-SubCell"/>
</dbReference>
<evidence type="ECO:0000256" key="10">
    <source>
        <dbReference type="ARBA" id="ARBA00023136"/>
    </source>
</evidence>
<evidence type="ECO:0000256" key="2">
    <source>
        <dbReference type="ARBA" id="ARBA00004202"/>
    </source>
</evidence>
<keyword evidence="11 15" id="KW-0139">CF(1)</keyword>
<comment type="caution">
    <text evidence="19">The sequence shown here is derived from an EMBL/GenBank/DDBJ whole genome shotgun (WGS) entry which is preliminary data.</text>
</comment>
<keyword evidence="20" id="KW-1185">Reference proteome</keyword>
<evidence type="ECO:0000256" key="6">
    <source>
        <dbReference type="ARBA" id="ARBA00022448"/>
    </source>
</evidence>
<dbReference type="OrthoDB" id="9791445at2"/>
<keyword evidence="10 15" id="KW-0472">Membrane</keyword>
<evidence type="ECO:0000256" key="4">
    <source>
        <dbReference type="ARBA" id="ARBA00011648"/>
    </source>
</evidence>
<dbReference type="HAMAP" id="MF_00530">
    <property type="entry name" value="ATP_synth_epsil_bac"/>
    <property type="match status" value="1"/>
</dbReference>
<evidence type="ECO:0000256" key="8">
    <source>
        <dbReference type="ARBA" id="ARBA00022781"/>
    </source>
</evidence>
<evidence type="ECO:0000256" key="3">
    <source>
        <dbReference type="ARBA" id="ARBA00005712"/>
    </source>
</evidence>
<dbReference type="Gene3D" id="2.60.15.10">
    <property type="entry name" value="F0F1 ATP synthase delta/epsilon subunit, N-terminal"/>
    <property type="match status" value="1"/>
</dbReference>
<keyword evidence="7 15" id="KW-1003">Cell membrane</keyword>
<dbReference type="InterPro" id="IPR036794">
    <property type="entry name" value="ATP_F1_dsu/esu_C_sf"/>
</dbReference>
<feature type="domain" description="ATP synthase F1 complex delta/epsilon subunit N-terminal" evidence="18">
    <location>
        <begin position="6"/>
        <end position="85"/>
    </location>
</feature>
<name>A0A432WA70_9GAMM</name>
<evidence type="ECO:0000256" key="14">
    <source>
        <dbReference type="ARBA" id="ARBA00031795"/>
    </source>
</evidence>
<sequence>MAVSTVHLDIVSAEEKLFSDKVRAIQVTGSEGEMGILPGHLPLLTALKPGMVQVTFADGKEDLFYIAGGFMEVQPDHIIVLSDTAVRGGDLDEQAITAARKQAEEAMANAKGDTSYAEAAAELSRVVAQLRVLQQLRRRKGG</sequence>
<dbReference type="PANTHER" id="PTHR13822">
    <property type="entry name" value="ATP SYNTHASE DELTA/EPSILON CHAIN"/>
    <property type="match status" value="1"/>
</dbReference>
<comment type="similarity">
    <text evidence="3 15 16">Belongs to the ATPase epsilon chain family.</text>
</comment>
<evidence type="ECO:0000313" key="20">
    <source>
        <dbReference type="Proteomes" id="UP000288293"/>
    </source>
</evidence>
<evidence type="ECO:0000256" key="11">
    <source>
        <dbReference type="ARBA" id="ARBA00023196"/>
    </source>
</evidence>
<evidence type="ECO:0000256" key="9">
    <source>
        <dbReference type="ARBA" id="ARBA00023065"/>
    </source>
</evidence>
<gene>
    <name evidence="15 19" type="primary">atpC</name>
    <name evidence="19" type="ORF">CWE09_10045</name>
</gene>
<evidence type="ECO:0000256" key="12">
    <source>
        <dbReference type="ARBA" id="ARBA00023310"/>
    </source>
</evidence>
<evidence type="ECO:0000259" key="18">
    <source>
        <dbReference type="Pfam" id="PF02823"/>
    </source>
</evidence>
<organism evidence="19 20">
    <name type="scientific">Aliidiomarina minuta</name>
    <dbReference type="NCBI Taxonomy" id="880057"/>
    <lineage>
        <taxon>Bacteria</taxon>
        <taxon>Pseudomonadati</taxon>
        <taxon>Pseudomonadota</taxon>
        <taxon>Gammaproteobacteria</taxon>
        <taxon>Alteromonadales</taxon>
        <taxon>Idiomarinaceae</taxon>
        <taxon>Aliidiomarina</taxon>
    </lineage>
</organism>
<dbReference type="Pfam" id="PF00401">
    <property type="entry name" value="ATP-synt_DE"/>
    <property type="match status" value="1"/>
</dbReference>
<dbReference type="Pfam" id="PF02823">
    <property type="entry name" value="ATP-synt_DE_N"/>
    <property type="match status" value="1"/>
</dbReference>
<keyword evidence="8 15" id="KW-0375">Hydrogen ion transport</keyword>
<dbReference type="NCBIfam" id="TIGR01216">
    <property type="entry name" value="ATP_synt_epsi"/>
    <property type="match status" value="1"/>
</dbReference>
<dbReference type="InterPro" id="IPR036771">
    <property type="entry name" value="ATPsynth_dsu/esu_N"/>
</dbReference>
<keyword evidence="9 15" id="KW-0406">Ion transport</keyword>
<comment type="function">
    <text evidence="1 15">Produces ATP from ADP in the presence of a proton gradient across the membrane.</text>
</comment>
<dbReference type="PANTHER" id="PTHR13822:SF10">
    <property type="entry name" value="ATP SYNTHASE EPSILON CHAIN, CHLOROPLASTIC"/>
    <property type="match status" value="1"/>
</dbReference>
<evidence type="ECO:0000256" key="1">
    <source>
        <dbReference type="ARBA" id="ARBA00003543"/>
    </source>
</evidence>
<evidence type="ECO:0000259" key="17">
    <source>
        <dbReference type="Pfam" id="PF00401"/>
    </source>
</evidence>
<dbReference type="Gene3D" id="1.20.5.440">
    <property type="entry name" value="ATP synthase delta/epsilon subunit, C-terminal domain"/>
    <property type="match status" value="1"/>
</dbReference>
<dbReference type="FunFam" id="2.60.15.10:FF:000001">
    <property type="entry name" value="ATP synthase epsilon chain"/>
    <property type="match status" value="1"/>
</dbReference>
<dbReference type="GO" id="GO:0045259">
    <property type="term" value="C:proton-transporting ATP synthase complex"/>
    <property type="evidence" value="ECO:0007669"/>
    <property type="project" value="UniProtKB-KW"/>
</dbReference>
<dbReference type="GO" id="GO:0005524">
    <property type="term" value="F:ATP binding"/>
    <property type="evidence" value="ECO:0007669"/>
    <property type="project" value="UniProtKB-UniRule"/>
</dbReference>
<dbReference type="InterPro" id="IPR020546">
    <property type="entry name" value="ATP_synth_F1_dsu/esu_N"/>
</dbReference>
<evidence type="ECO:0000256" key="16">
    <source>
        <dbReference type="RuleBase" id="RU003656"/>
    </source>
</evidence>
<reference evidence="19 20" key="1">
    <citation type="journal article" date="2011" name="Front. Microbiol.">
        <title>Genomic signatures of strain selection and enhancement in Bacillus atrophaeus var. globigii, a historical biowarfare simulant.</title>
        <authorList>
            <person name="Gibbons H.S."/>
            <person name="Broomall S.M."/>
            <person name="McNew L.A."/>
            <person name="Daligault H."/>
            <person name="Chapman C."/>
            <person name="Bruce D."/>
            <person name="Karavis M."/>
            <person name="Krepps M."/>
            <person name="McGregor P.A."/>
            <person name="Hong C."/>
            <person name="Park K.H."/>
            <person name="Akmal A."/>
            <person name="Feldman A."/>
            <person name="Lin J.S."/>
            <person name="Chang W.E."/>
            <person name="Higgs B.W."/>
            <person name="Demirev P."/>
            <person name="Lindquist J."/>
            <person name="Liem A."/>
            <person name="Fochler E."/>
            <person name="Read T.D."/>
            <person name="Tapia R."/>
            <person name="Johnson S."/>
            <person name="Bishop-Lilly K.A."/>
            <person name="Detter C."/>
            <person name="Han C."/>
            <person name="Sozhamannan S."/>
            <person name="Rosenzweig C.N."/>
            <person name="Skowronski E.W."/>
        </authorList>
    </citation>
    <scope>NUCLEOTIDE SEQUENCE [LARGE SCALE GENOMIC DNA]</scope>
    <source>
        <strain evidence="19 20">MLST1</strain>
    </source>
</reference>